<feature type="transmembrane region" description="Helical" evidence="1">
    <location>
        <begin position="6"/>
        <end position="31"/>
    </location>
</feature>
<evidence type="ECO:0000313" key="3">
    <source>
        <dbReference type="Proteomes" id="UP000053244"/>
    </source>
</evidence>
<gene>
    <name evidence="2" type="ORF">ADL15_34240</name>
</gene>
<name>A0A101JK50_9ACTN</name>
<reference evidence="2 3" key="1">
    <citation type="submission" date="2015-10" db="EMBL/GenBank/DDBJ databases">
        <authorList>
            <person name="Gilbert D.G."/>
        </authorList>
    </citation>
    <scope>NUCLEOTIDE SEQUENCE [LARGE SCALE GENOMIC DNA]</scope>
    <source>
        <strain evidence="2 3">NRRL B-16712</strain>
    </source>
</reference>
<proteinExistence type="predicted"/>
<evidence type="ECO:0000256" key="1">
    <source>
        <dbReference type="SAM" id="Phobius"/>
    </source>
</evidence>
<organism evidence="2 3">
    <name type="scientific">Actinoplanes awajinensis subsp. mycoplanecinus</name>
    <dbReference type="NCBI Taxonomy" id="135947"/>
    <lineage>
        <taxon>Bacteria</taxon>
        <taxon>Bacillati</taxon>
        <taxon>Actinomycetota</taxon>
        <taxon>Actinomycetes</taxon>
        <taxon>Micromonosporales</taxon>
        <taxon>Micromonosporaceae</taxon>
        <taxon>Actinoplanes</taxon>
    </lineage>
</organism>
<keyword evidence="3" id="KW-1185">Reference proteome</keyword>
<accession>A0A101JK50</accession>
<dbReference type="AlphaFoldDB" id="A0A101JK50"/>
<keyword evidence="1" id="KW-1133">Transmembrane helix</keyword>
<protein>
    <submittedName>
        <fullName evidence="2">Uncharacterized protein</fullName>
    </submittedName>
</protein>
<sequence length="111" mass="12351">MGSAGSATSIAIAAVGVGLSLVAVILTWLVARQALERERQSAAERLQQQEQLITFFSDVMLRRPVRTAGDSEASEEGYDDYERWLREEEHVYDEIAELAKRSAMRQAGQHA</sequence>
<keyword evidence="1" id="KW-0812">Transmembrane</keyword>
<dbReference type="Proteomes" id="UP000053244">
    <property type="component" value="Unassembled WGS sequence"/>
</dbReference>
<comment type="caution">
    <text evidence="2">The sequence shown here is derived from an EMBL/GenBank/DDBJ whole genome shotgun (WGS) entry which is preliminary data.</text>
</comment>
<dbReference type="EMBL" id="LLZH01000294">
    <property type="protein sequence ID" value="KUL27891.1"/>
    <property type="molecule type" value="Genomic_DNA"/>
</dbReference>
<evidence type="ECO:0000313" key="2">
    <source>
        <dbReference type="EMBL" id="KUL27891.1"/>
    </source>
</evidence>
<keyword evidence="1" id="KW-0472">Membrane</keyword>